<reference evidence="15" key="1">
    <citation type="submission" date="2022-08" db="EMBL/GenBank/DDBJ databases">
        <authorList>
            <person name="Kallberg Y."/>
            <person name="Tangrot J."/>
            <person name="Rosling A."/>
        </authorList>
    </citation>
    <scope>NUCLEOTIDE SEQUENCE</scope>
    <source>
        <strain evidence="15">Wild A</strain>
    </source>
</reference>
<name>A0A9W4WTQ9_9GLOM</name>
<protein>
    <recommendedName>
        <fullName evidence="9">Replication protein A subunit</fullName>
    </recommendedName>
</protein>
<evidence type="ECO:0000256" key="10">
    <source>
        <dbReference type="SAM" id="MobiDB-lite"/>
    </source>
</evidence>
<evidence type="ECO:0000259" key="12">
    <source>
        <dbReference type="Pfam" id="PF04057"/>
    </source>
</evidence>
<comment type="subcellular location">
    <subcellularLocation>
        <location evidence="1 9">Nucleus</location>
    </subcellularLocation>
</comment>
<dbReference type="OrthoDB" id="1751331at2759"/>
<keyword evidence="3 9" id="KW-0235">DNA replication</keyword>
<dbReference type="GO" id="GO:0007004">
    <property type="term" value="P:telomere maintenance via telomerase"/>
    <property type="evidence" value="ECO:0007669"/>
    <property type="project" value="UniProtKB-ARBA"/>
</dbReference>
<keyword evidence="16" id="KW-1185">Reference proteome</keyword>
<dbReference type="Pfam" id="PF01336">
    <property type="entry name" value="tRNA_anti-codon"/>
    <property type="match status" value="1"/>
</dbReference>
<feature type="region of interest" description="Disordered" evidence="10">
    <location>
        <begin position="135"/>
        <end position="220"/>
    </location>
</feature>
<dbReference type="InterPro" id="IPR004365">
    <property type="entry name" value="NA-bd_OB_tRNA"/>
</dbReference>
<dbReference type="GO" id="GO:0000781">
    <property type="term" value="C:chromosome, telomeric region"/>
    <property type="evidence" value="ECO:0007669"/>
    <property type="project" value="UniProtKB-ARBA"/>
</dbReference>
<dbReference type="CDD" id="cd04476">
    <property type="entry name" value="RPA1_DBD_C"/>
    <property type="match status" value="1"/>
</dbReference>
<evidence type="ECO:0000256" key="1">
    <source>
        <dbReference type="ARBA" id="ARBA00004123"/>
    </source>
</evidence>
<dbReference type="GO" id="GO:0005662">
    <property type="term" value="C:DNA replication factor A complex"/>
    <property type="evidence" value="ECO:0007669"/>
    <property type="project" value="UniProtKB-ARBA"/>
</dbReference>
<dbReference type="InterPro" id="IPR047192">
    <property type="entry name" value="Euk_RPA1_DBD_C"/>
</dbReference>
<evidence type="ECO:0000313" key="16">
    <source>
        <dbReference type="Proteomes" id="UP001153678"/>
    </source>
</evidence>
<feature type="domain" description="Replication factor-A protein 1 N-terminal" evidence="12">
    <location>
        <begin position="9"/>
        <end position="113"/>
    </location>
</feature>
<evidence type="ECO:0000256" key="2">
    <source>
        <dbReference type="ARBA" id="ARBA00005690"/>
    </source>
</evidence>
<evidence type="ECO:0000256" key="4">
    <source>
        <dbReference type="ARBA" id="ARBA00022723"/>
    </source>
</evidence>
<dbReference type="PANTHER" id="PTHR47165">
    <property type="entry name" value="OS03G0429900 PROTEIN"/>
    <property type="match status" value="1"/>
</dbReference>
<dbReference type="PANTHER" id="PTHR47165:SF4">
    <property type="entry name" value="OS03G0429900 PROTEIN"/>
    <property type="match status" value="1"/>
</dbReference>
<dbReference type="Pfam" id="PF04057">
    <property type="entry name" value="Rep-A_N"/>
    <property type="match status" value="1"/>
</dbReference>
<gene>
    <name evidence="15" type="ORF">FWILDA_LOCUS5106</name>
</gene>
<evidence type="ECO:0000256" key="6">
    <source>
        <dbReference type="ARBA" id="ARBA00022833"/>
    </source>
</evidence>
<feature type="compositionally biased region" description="Polar residues" evidence="10">
    <location>
        <begin position="135"/>
        <end position="150"/>
    </location>
</feature>
<dbReference type="InterPro" id="IPR012340">
    <property type="entry name" value="NA-bd_OB-fold"/>
</dbReference>
<evidence type="ECO:0000256" key="8">
    <source>
        <dbReference type="ARBA" id="ARBA00023242"/>
    </source>
</evidence>
<dbReference type="InterPro" id="IPR031657">
    <property type="entry name" value="REPA_OB_2"/>
</dbReference>
<dbReference type="Pfam" id="PF08646">
    <property type="entry name" value="Rep_fac-A_C"/>
    <property type="match status" value="1"/>
</dbReference>
<keyword evidence="8 9" id="KW-0539">Nucleus</keyword>
<sequence>MNVGNIISLGCIQSLLGENETAKPNKPVLQLVRVIPGSGEQGGSTRIKIGLSDGVEIIHGLIPDHLIKAVCKGKMLDRGMIIKLTNYTVSNSGPVQAGRTSKFLVIIGFEMVKDVPLELYGLDFDRLKQRQDSVVLNRDSTSQRNPNNILDRQRQESLPLNRESISQRIPNNNLVRPRQDLLSLTRDSIPQRNSTNNLDNQSLNLNSTPQRNSNNNSDEGICTIDNISPYHNKWKLKAMVVQKSDLRTWTNARGSGKLFNVTLMDNSGEIRATAFNQQAEEYANFLQLNKVYYISKGKVNIAKKQFSNVQNDYEITIEASTIIEPVDDLTVPIKINIDPIKISDLNDYEKDQTVDIVAAIKEIAETAQITTKNQKMIDKRDIIIVDDSGYEIKLTTWGQQVNELRDVEPGTVIICKNARVGDFQGKNLSMYGISRLLIDPDIPQTYPLREWVKNGGLEKETNVFSSGFYPGSSNFRNNPEKTIAQIVKENIGHNSEKGEYFVTRGTIVFIKKESMFYAACPTDGCNKKVIEDGENSYRCEKCSRSFDHVKYRYIFSINVSDHTDGMWFQCFNETGSIIMGKDADELNNIKENDEAFFEDWIDARFFKTYIFKCRAKMENYQEKNIIKYHITEVIPIDFVEHGKALLNNINELEN</sequence>
<evidence type="ECO:0000256" key="5">
    <source>
        <dbReference type="ARBA" id="ARBA00022771"/>
    </source>
</evidence>
<dbReference type="Proteomes" id="UP001153678">
    <property type="component" value="Unassembled WGS sequence"/>
</dbReference>
<dbReference type="InterPro" id="IPR007199">
    <property type="entry name" value="Rep_factor-A_N"/>
</dbReference>
<feature type="compositionally biased region" description="Polar residues" evidence="10">
    <location>
        <begin position="208"/>
        <end position="218"/>
    </location>
</feature>
<dbReference type="AlphaFoldDB" id="A0A9W4WTQ9"/>
<dbReference type="Pfam" id="PF16900">
    <property type="entry name" value="REPA_OB_2"/>
    <property type="match status" value="1"/>
</dbReference>
<feature type="domain" description="Replication protein A OB" evidence="14">
    <location>
        <begin position="342"/>
        <end position="438"/>
    </location>
</feature>
<evidence type="ECO:0000259" key="14">
    <source>
        <dbReference type="Pfam" id="PF16900"/>
    </source>
</evidence>
<organism evidence="15 16">
    <name type="scientific">Funneliformis geosporum</name>
    <dbReference type="NCBI Taxonomy" id="1117311"/>
    <lineage>
        <taxon>Eukaryota</taxon>
        <taxon>Fungi</taxon>
        <taxon>Fungi incertae sedis</taxon>
        <taxon>Mucoromycota</taxon>
        <taxon>Glomeromycotina</taxon>
        <taxon>Glomeromycetes</taxon>
        <taxon>Glomerales</taxon>
        <taxon>Glomeraceae</taxon>
        <taxon>Funneliformis</taxon>
    </lineage>
</organism>
<accession>A0A9W4WTQ9</accession>
<dbReference type="EMBL" id="CAMKVN010000825">
    <property type="protein sequence ID" value="CAI2171489.1"/>
    <property type="molecule type" value="Genomic_DNA"/>
</dbReference>
<evidence type="ECO:0000259" key="11">
    <source>
        <dbReference type="Pfam" id="PF01336"/>
    </source>
</evidence>
<dbReference type="SUPFAM" id="SSF50249">
    <property type="entry name" value="Nucleic acid-binding proteins"/>
    <property type="match status" value="4"/>
</dbReference>
<dbReference type="FunFam" id="2.40.50.140:FF:000064">
    <property type="entry name" value="Replication protein A subunit"/>
    <property type="match status" value="1"/>
</dbReference>
<evidence type="ECO:0000259" key="13">
    <source>
        <dbReference type="Pfam" id="PF08646"/>
    </source>
</evidence>
<dbReference type="FunFam" id="2.40.50.140:FF:000090">
    <property type="entry name" value="Replication protein A subunit"/>
    <property type="match status" value="1"/>
</dbReference>
<comment type="subunit">
    <text evidence="9">Component of the heterotrimeric canonical replication protein A complex (RPA).</text>
</comment>
<evidence type="ECO:0000313" key="15">
    <source>
        <dbReference type="EMBL" id="CAI2171489.1"/>
    </source>
</evidence>
<keyword evidence="6 9" id="KW-0862">Zinc</keyword>
<keyword evidence="5 9" id="KW-0863">Zinc-finger</keyword>
<dbReference type="FunFam" id="2.40.50.140:FF:000041">
    <property type="entry name" value="Replication protein A subunit"/>
    <property type="match status" value="1"/>
</dbReference>
<dbReference type="CDD" id="cd04475">
    <property type="entry name" value="RPA1_DBD_B"/>
    <property type="match status" value="1"/>
</dbReference>
<evidence type="ECO:0000256" key="7">
    <source>
        <dbReference type="ARBA" id="ARBA00023125"/>
    </source>
</evidence>
<dbReference type="GO" id="GO:0006310">
    <property type="term" value="P:DNA recombination"/>
    <property type="evidence" value="ECO:0007669"/>
    <property type="project" value="InterPro"/>
</dbReference>
<dbReference type="InterPro" id="IPR004591">
    <property type="entry name" value="Rfa1"/>
</dbReference>
<dbReference type="NCBIfam" id="TIGR00617">
    <property type="entry name" value="rpa1"/>
    <property type="match status" value="1"/>
</dbReference>
<feature type="domain" description="OB" evidence="11">
    <location>
        <begin position="235"/>
        <end position="318"/>
    </location>
</feature>
<dbReference type="GO" id="GO:0008270">
    <property type="term" value="F:zinc ion binding"/>
    <property type="evidence" value="ECO:0007669"/>
    <property type="project" value="UniProtKB-KW"/>
</dbReference>
<feature type="compositionally biased region" description="Low complexity" evidence="10">
    <location>
        <begin position="193"/>
        <end position="207"/>
    </location>
</feature>
<feature type="domain" description="Replication factor A C-terminal" evidence="13">
    <location>
        <begin position="500"/>
        <end position="644"/>
    </location>
</feature>
<dbReference type="InterPro" id="IPR013955">
    <property type="entry name" value="Rep_factor-A_C"/>
</dbReference>
<dbReference type="CDD" id="cd04474">
    <property type="entry name" value="RPA1_DBD_A"/>
    <property type="match status" value="1"/>
</dbReference>
<feature type="compositionally biased region" description="Polar residues" evidence="10">
    <location>
        <begin position="163"/>
        <end position="174"/>
    </location>
</feature>
<comment type="caution">
    <text evidence="15">The sequence shown here is derived from an EMBL/GenBank/DDBJ whole genome shotgun (WGS) entry which is preliminary data.</text>
</comment>
<evidence type="ECO:0000256" key="9">
    <source>
        <dbReference type="RuleBase" id="RU364130"/>
    </source>
</evidence>
<keyword evidence="4 9" id="KW-0479">Metal-binding</keyword>
<dbReference type="GO" id="GO:0006281">
    <property type="term" value="P:DNA repair"/>
    <property type="evidence" value="ECO:0007669"/>
    <property type="project" value="InterPro"/>
</dbReference>
<dbReference type="GO" id="GO:0006260">
    <property type="term" value="P:DNA replication"/>
    <property type="evidence" value="ECO:0007669"/>
    <property type="project" value="UniProtKB-KW"/>
</dbReference>
<dbReference type="GO" id="GO:0003677">
    <property type="term" value="F:DNA binding"/>
    <property type="evidence" value="ECO:0007669"/>
    <property type="project" value="UniProtKB-KW"/>
</dbReference>
<evidence type="ECO:0000256" key="3">
    <source>
        <dbReference type="ARBA" id="ARBA00022705"/>
    </source>
</evidence>
<keyword evidence="7 9" id="KW-0238">DNA-binding</keyword>
<comment type="similarity">
    <text evidence="2 9">Belongs to the replication factor A protein 1 family.</text>
</comment>
<dbReference type="Gene3D" id="2.40.50.140">
    <property type="entry name" value="Nucleic acid-binding proteins"/>
    <property type="match status" value="4"/>
</dbReference>
<proteinExistence type="inferred from homology"/>
<comment type="function">
    <text evidence="9">As part of the replication protein A (RPA/RP-A), a single-stranded DNA-binding heterotrimeric complex, may play an essential role in DNA replication, recombination and repair. Binds and stabilizes single-stranded DNA intermediates, preventing complementary DNA reannealing and recruiting different proteins involved in DNA metabolism.</text>
</comment>